<accession>A0ABN9PJF3</accession>
<evidence type="ECO:0000259" key="2">
    <source>
        <dbReference type="Pfam" id="PF07727"/>
    </source>
</evidence>
<dbReference type="CDD" id="cd09272">
    <property type="entry name" value="RNase_HI_RT_Ty1"/>
    <property type="match status" value="1"/>
</dbReference>
<feature type="region of interest" description="Disordered" evidence="1">
    <location>
        <begin position="22"/>
        <end position="75"/>
    </location>
</feature>
<proteinExistence type="predicted"/>
<dbReference type="Pfam" id="PF07727">
    <property type="entry name" value="RVT_2"/>
    <property type="match status" value="1"/>
</dbReference>
<dbReference type="PANTHER" id="PTHR11439">
    <property type="entry name" value="GAG-POL-RELATED RETROTRANSPOSON"/>
    <property type="match status" value="1"/>
</dbReference>
<reference evidence="3" key="1">
    <citation type="submission" date="2023-10" db="EMBL/GenBank/DDBJ databases">
        <authorList>
            <person name="Chen Y."/>
            <person name="Shah S."/>
            <person name="Dougan E. K."/>
            <person name="Thang M."/>
            <person name="Chan C."/>
        </authorList>
    </citation>
    <scope>NUCLEOTIDE SEQUENCE [LARGE SCALE GENOMIC DNA]</scope>
</reference>
<feature type="domain" description="Reverse transcriptase Ty1/copia-type" evidence="2">
    <location>
        <begin position="694"/>
        <end position="799"/>
    </location>
</feature>
<gene>
    <name evidence="3" type="ORF">PCOR1329_LOCUS3380</name>
</gene>
<sequence length="1118" mass="123155">MDYIVNQRVWHRDDDQVMPVDVDAVRSWHGKGGEDSKGNGKSTTGKVKGDKSKAGGKGKDGKRKSKVRGTPTTIQEERAYPWPDTDDEGPIYVSMLAAAGASSFEDDDADYLMIDSGAGIAIRSMEFAEAEPQGSSNWIAPKNLPPLEAATGQSIIRNGACEVNFAATALDQQRDIFKVRFQITNVKCPTVAQQDLLEAGFVPKYGVHPSVLGVPSGRILPLAQQGRIWYMKMEHVVAASEPAVAIAPLRQPVVAQPIPVYGDGRQPGRTWRDAPQVCIDYSFPGMKGTDDVMTLLVCLDFDSSAIESANVMEKGAVDYGVKVLVQSLQYWGRKRVVVSSDQENAITALARAAAAARDEETVLQVGPGLDSRPKGPVEAAGGRVHQLIRTLVYTVNAHYKVELKPSEPISSWLARHAGWILTRFTVREDGLTPYRRLKGRDYHGQIAESAETVMHKLPPGTAGKMEARWDKGIWLGKANVSDEHMIGTPRGRVFARSIAKRPDEKRPRCLAEGILNRLGRAPGCPACDKTGQYHTAEFRARLEALLGAEDNDVAMDHEEESVEMMVRDPVEITEGVKRQVPEKEDHPEIKKARAVGGLAVNVMPMERCVVGLGEYAAEPCEEKGLSNVEGALSGQLLPAGKVREGRARDRAEMKGHGALKRVHFTEAKGMRVRGKWLQDWKVGTDAARCRFVAMQVAYQARDDAFAWAPPLKFARLALVLAVTFRNHMEVYLLGLWDISNVFFHAEMDKDACAVPPSGEEEPNVVWQLRKALYGTRRASKLFQHKVIGTLIDQGFMAIHIVVHGDDFMAVGALVDLRWPNEILEAKFEVKRSPFVGPAGDGGEATSSYFLKRTVSWTEKGFHWESDAKHARTVVEAYGKLLAAREISPASKSIGKEVPTALGKLGYAEKKVFQSATPTALYLAADRIDIQFATSWIMRGMQEPLVLHELELKRLAAYLATHPQMMWIFEYQELPSEVPIVTDSDWAGDEETRRGRGGGFEYQATRALSSGEAEYVEMTNGAARGISAKNLFEEMGIKMTVKVCGDSTAAIGICSRLGVGRIRHPDVKYLWSQEKVAEKAVRTAKVPTADNVVDLMTKALDPARHHELVKRLPVTAWAQ</sequence>
<evidence type="ECO:0000313" key="4">
    <source>
        <dbReference type="Proteomes" id="UP001189429"/>
    </source>
</evidence>
<dbReference type="PANTHER" id="PTHR11439:SF483">
    <property type="entry name" value="PEPTIDE SYNTHASE GLIP-LIKE, PUTATIVE (AFU_ORTHOLOGUE AFUA_3G12920)-RELATED"/>
    <property type="match status" value="1"/>
</dbReference>
<protein>
    <recommendedName>
        <fullName evidence="2">Reverse transcriptase Ty1/copia-type domain-containing protein</fullName>
    </recommendedName>
</protein>
<dbReference type="EMBL" id="CAUYUJ010000869">
    <property type="protein sequence ID" value="CAK0792935.1"/>
    <property type="molecule type" value="Genomic_DNA"/>
</dbReference>
<name>A0ABN9PJF3_9DINO</name>
<organism evidence="3 4">
    <name type="scientific">Prorocentrum cordatum</name>
    <dbReference type="NCBI Taxonomy" id="2364126"/>
    <lineage>
        <taxon>Eukaryota</taxon>
        <taxon>Sar</taxon>
        <taxon>Alveolata</taxon>
        <taxon>Dinophyceae</taxon>
        <taxon>Prorocentrales</taxon>
        <taxon>Prorocentraceae</taxon>
        <taxon>Prorocentrum</taxon>
    </lineage>
</organism>
<feature type="compositionally biased region" description="Basic and acidic residues" evidence="1">
    <location>
        <begin position="23"/>
        <end position="38"/>
    </location>
</feature>
<comment type="caution">
    <text evidence="3">The sequence shown here is derived from an EMBL/GenBank/DDBJ whole genome shotgun (WGS) entry which is preliminary data.</text>
</comment>
<dbReference type="Proteomes" id="UP001189429">
    <property type="component" value="Unassembled WGS sequence"/>
</dbReference>
<feature type="compositionally biased region" description="Basic and acidic residues" evidence="1">
    <location>
        <begin position="47"/>
        <end position="59"/>
    </location>
</feature>
<keyword evidence="4" id="KW-1185">Reference proteome</keyword>
<evidence type="ECO:0000256" key="1">
    <source>
        <dbReference type="SAM" id="MobiDB-lite"/>
    </source>
</evidence>
<evidence type="ECO:0000313" key="3">
    <source>
        <dbReference type="EMBL" id="CAK0792935.1"/>
    </source>
</evidence>
<dbReference type="InterPro" id="IPR013103">
    <property type="entry name" value="RVT_2"/>
</dbReference>